<keyword evidence="2 8" id="KW-0223">Dioxygenase</keyword>
<dbReference type="AlphaFoldDB" id="A0A077FGR3"/>
<evidence type="ECO:0000256" key="1">
    <source>
        <dbReference type="ARBA" id="ARBA00022723"/>
    </source>
</evidence>
<name>A0A077FGR3_9PSED</name>
<feature type="binding site" evidence="5">
    <location>
        <begin position="209"/>
        <end position="215"/>
    </location>
    <ligand>
        <name>2-oxoglutarate</name>
        <dbReference type="ChEBI" id="CHEBI:16810"/>
    </ligand>
</feature>
<feature type="domain" description="Fe2OG dioxygenase" evidence="7">
    <location>
        <begin position="118"/>
        <end position="218"/>
    </location>
</feature>
<feature type="binding site" evidence="6">
    <location>
        <position position="192"/>
    </location>
    <ligand>
        <name>Fe cation</name>
        <dbReference type="ChEBI" id="CHEBI:24875"/>
        <note>catalytic</note>
    </ligand>
</feature>
<dbReference type="InterPro" id="IPR004574">
    <property type="entry name" value="Alkb"/>
</dbReference>
<evidence type="ECO:0000256" key="2">
    <source>
        <dbReference type="ARBA" id="ARBA00022964"/>
    </source>
</evidence>
<feature type="binding site" evidence="6">
    <location>
        <position position="136"/>
    </location>
    <ligand>
        <name>Fe cation</name>
        <dbReference type="ChEBI" id="CHEBI:24875"/>
        <note>catalytic</note>
    </ligand>
</feature>
<evidence type="ECO:0000256" key="3">
    <source>
        <dbReference type="ARBA" id="ARBA00023002"/>
    </source>
</evidence>
<reference evidence="8 9" key="1">
    <citation type="submission" date="2014-07" db="EMBL/GenBank/DDBJ databases">
        <authorList>
            <person name="Lee K."/>
            <person name="Lim J.Y."/>
            <person name="Hwang I."/>
        </authorList>
    </citation>
    <scope>NUCLEOTIDE SEQUENCE [LARGE SCALE GENOMIC DNA]</scope>
    <source>
        <strain evidence="8 9">KL28</strain>
    </source>
</reference>
<dbReference type="PANTHER" id="PTHR16557:SF2">
    <property type="entry name" value="NUCLEIC ACID DIOXYGENASE ALKBH1"/>
    <property type="match status" value="1"/>
</dbReference>
<evidence type="ECO:0000256" key="6">
    <source>
        <dbReference type="PIRSR" id="PIRSR604574-2"/>
    </source>
</evidence>
<feature type="binding site" evidence="5">
    <location>
        <position position="166"/>
    </location>
    <ligand>
        <name>substrate</name>
    </ligand>
</feature>
<feature type="binding site" evidence="5">
    <location>
        <position position="140"/>
    </location>
    <ligand>
        <name>substrate</name>
    </ligand>
</feature>
<evidence type="ECO:0000313" key="8">
    <source>
        <dbReference type="EMBL" id="AIL62461.1"/>
    </source>
</evidence>
<accession>A0A077FGR3</accession>
<dbReference type="PANTHER" id="PTHR16557">
    <property type="entry name" value="ALKYLATED DNA REPAIR PROTEIN ALKB-RELATED"/>
    <property type="match status" value="1"/>
</dbReference>
<dbReference type="eggNOG" id="COG3145">
    <property type="taxonomic scope" value="Bacteria"/>
</dbReference>
<feature type="binding site" evidence="5">
    <location>
        <begin position="81"/>
        <end position="83"/>
    </location>
    <ligand>
        <name>substrate</name>
    </ligand>
</feature>
<feature type="binding site" evidence="5">
    <location>
        <begin position="125"/>
        <end position="127"/>
    </location>
    <ligand>
        <name>2-oxoglutarate</name>
        <dbReference type="ChEBI" id="CHEBI:16810"/>
    </ligand>
</feature>
<dbReference type="Proteomes" id="UP000028931">
    <property type="component" value="Chromosome"/>
</dbReference>
<dbReference type="OrthoDB" id="9796932at2"/>
<evidence type="ECO:0000256" key="5">
    <source>
        <dbReference type="PIRSR" id="PIRSR604574-1"/>
    </source>
</evidence>
<dbReference type="EMBL" id="CP009048">
    <property type="protein sequence ID" value="AIL62461.1"/>
    <property type="molecule type" value="Genomic_DNA"/>
</dbReference>
<feature type="binding site" evidence="6">
    <location>
        <position position="138"/>
    </location>
    <ligand>
        <name>Fe cation</name>
        <dbReference type="ChEBI" id="CHEBI:24875"/>
        <note>catalytic</note>
    </ligand>
</feature>
<dbReference type="GO" id="GO:0008198">
    <property type="term" value="F:ferrous iron binding"/>
    <property type="evidence" value="ECO:0007669"/>
    <property type="project" value="TreeGrafter"/>
</dbReference>
<comment type="cofactor">
    <cofactor evidence="6">
        <name>Fe(2+)</name>
        <dbReference type="ChEBI" id="CHEBI:29033"/>
    </cofactor>
    <text evidence="6">Binds 1 Fe(2+) ion per subunit.</text>
</comment>
<evidence type="ECO:0000256" key="4">
    <source>
        <dbReference type="ARBA" id="ARBA00023004"/>
    </source>
</evidence>
<dbReference type="RefSeq" id="WP_038612555.1">
    <property type="nucleotide sequence ID" value="NZ_CP009048.1"/>
</dbReference>
<dbReference type="Gene3D" id="2.60.120.590">
    <property type="entry name" value="Alpha-ketoglutarate-dependent dioxygenase AlkB-like"/>
    <property type="match status" value="1"/>
</dbReference>
<dbReference type="PROSITE" id="PS51471">
    <property type="entry name" value="FE2OG_OXY"/>
    <property type="match status" value="1"/>
</dbReference>
<dbReference type="InterPro" id="IPR037151">
    <property type="entry name" value="AlkB-like_sf"/>
</dbReference>
<dbReference type="GO" id="GO:0035513">
    <property type="term" value="P:oxidative RNA demethylation"/>
    <property type="evidence" value="ECO:0007669"/>
    <property type="project" value="TreeGrafter"/>
</dbReference>
<keyword evidence="1 6" id="KW-0479">Metal-binding</keyword>
<dbReference type="GO" id="GO:0035515">
    <property type="term" value="F:oxidative RNA demethylase activity"/>
    <property type="evidence" value="ECO:0007669"/>
    <property type="project" value="TreeGrafter"/>
</dbReference>
<keyword evidence="3" id="KW-0560">Oxidoreductase</keyword>
<dbReference type="InterPro" id="IPR005123">
    <property type="entry name" value="Oxoglu/Fe-dep_dioxygenase_dom"/>
</dbReference>
<feature type="binding site" evidence="5">
    <location>
        <position position="74"/>
    </location>
    <ligand>
        <name>substrate</name>
    </ligand>
</feature>
<sequence>MMQTELDLFNPQDPLHPQWVGKQAVLLPGFALPQVQAMLPVLREVVAQAPFRHMITPGGLKMAVGLTNCGALGWVSDRQGYRYSPVDPLSNQPWPVLPEVLLELANRAAVLAGFNNFQADACLINCYSPGNRLSLHQDRDERDFTQPIVSVSLGLPAVFLFGGHTRKEPTRRIGLRHGDVLVWGGEDRLRYHGVLPLKPGAHPLLGNLRINLTLRKAG</sequence>
<gene>
    <name evidence="8" type="ORF">PSAKL28_33000</name>
</gene>
<organism evidence="8 9">
    <name type="scientific">Pseudomonas alkylphenolica</name>
    <dbReference type="NCBI Taxonomy" id="237609"/>
    <lineage>
        <taxon>Bacteria</taxon>
        <taxon>Pseudomonadati</taxon>
        <taxon>Pseudomonadota</taxon>
        <taxon>Gammaproteobacteria</taxon>
        <taxon>Pseudomonadales</taxon>
        <taxon>Pseudomonadaceae</taxon>
        <taxon>Pseudomonas</taxon>
    </lineage>
</organism>
<protein>
    <submittedName>
        <fullName evidence="8">Alpha-ketoglutarate-dependent dioxygenase AlkB</fullName>
    </submittedName>
</protein>
<dbReference type="SUPFAM" id="SSF51197">
    <property type="entry name" value="Clavaminate synthase-like"/>
    <property type="match status" value="1"/>
</dbReference>
<dbReference type="InterPro" id="IPR027450">
    <property type="entry name" value="AlkB-like"/>
</dbReference>
<dbReference type="NCBIfam" id="NF011930">
    <property type="entry name" value="PRK15401.1"/>
    <property type="match status" value="1"/>
</dbReference>
<evidence type="ECO:0000313" key="9">
    <source>
        <dbReference type="Proteomes" id="UP000028931"/>
    </source>
</evidence>
<dbReference type="GO" id="GO:0005737">
    <property type="term" value="C:cytoplasm"/>
    <property type="evidence" value="ECO:0007669"/>
    <property type="project" value="TreeGrafter"/>
</dbReference>
<dbReference type="KEGG" id="palk:PSAKL28_33000"/>
<dbReference type="Pfam" id="PF13532">
    <property type="entry name" value="2OG-FeII_Oxy_2"/>
    <property type="match status" value="1"/>
</dbReference>
<proteinExistence type="predicted"/>
<dbReference type="GO" id="GO:0035516">
    <property type="term" value="F:broad specificity oxidative DNA demethylase activity"/>
    <property type="evidence" value="ECO:0007669"/>
    <property type="project" value="TreeGrafter"/>
</dbReference>
<dbReference type="HOGENOM" id="CLU_039677_1_1_6"/>
<evidence type="ECO:0000259" key="7">
    <source>
        <dbReference type="PROSITE" id="PS51471"/>
    </source>
</evidence>
<keyword evidence="4 6" id="KW-0408">Iron</keyword>